<feature type="coiled-coil region" evidence="1">
    <location>
        <begin position="1"/>
        <end position="42"/>
    </location>
</feature>
<accession>A0A1X7BML4</accession>
<dbReference type="InterPro" id="IPR007236">
    <property type="entry name" value="SlyX"/>
</dbReference>
<evidence type="ECO:0000313" key="3">
    <source>
        <dbReference type="Proteomes" id="UP000193224"/>
    </source>
</evidence>
<dbReference type="OrthoDB" id="285836at2"/>
<reference evidence="2 3" key="1">
    <citation type="submission" date="2017-03" db="EMBL/GenBank/DDBJ databases">
        <authorList>
            <person name="Afonso C.L."/>
            <person name="Miller P.J."/>
            <person name="Scott M.A."/>
            <person name="Spackman E."/>
            <person name="Goraichik I."/>
            <person name="Dimitrov K.M."/>
            <person name="Suarez D.L."/>
            <person name="Swayne D.E."/>
        </authorList>
    </citation>
    <scope>NUCLEOTIDE SEQUENCE [LARGE SCALE GENOMIC DNA]</scope>
    <source>
        <strain evidence="2 3">CECT 7745</strain>
    </source>
</reference>
<evidence type="ECO:0000313" key="2">
    <source>
        <dbReference type="EMBL" id="SMC10843.1"/>
    </source>
</evidence>
<keyword evidence="3" id="KW-1185">Reference proteome</keyword>
<dbReference type="EMBL" id="FWXB01000002">
    <property type="protein sequence ID" value="SMC10843.1"/>
    <property type="molecule type" value="Genomic_DNA"/>
</dbReference>
<name>A0A1X7BML4_9RHOB</name>
<sequence length="65" mass="7495">MKRLEEQIAHLTRSVDELSDVIARQETELAILTRRVQMLMEREAEREANVGGQVVLGGDERPPHW</sequence>
<proteinExistence type="predicted"/>
<organism evidence="2 3">
    <name type="scientific">Roseovarius aestuarii</name>
    <dbReference type="NCBI Taxonomy" id="475083"/>
    <lineage>
        <taxon>Bacteria</taxon>
        <taxon>Pseudomonadati</taxon>
        <taxon>Pseudomonadota</taxon>
        <taxon>Alphaproteobacteria</taxon>
        <taxon>Rhodobacterales</taxon>
        <taxon>Roseobacteraceae</taxon>
        <taxon>Roseovarius</taxon>
    </lineage>
</organism>
<evidence type="ECO:0000256" key="1">
    <source>
        <dbReference type="SAM" id="Coils"/>
    </source>
</evidence>
<protein>
    <recommendedName>
        <fullName evidence="4">Protein SlyX</fullName>
    </recommendedName>
</protein>
<dbReference type="RefSeq" id="WP_085798828.1">
    <property type="nucleotide sequence ID" value="NZ_FWXB01000002.1"/>
</dbReference>
<keyword evidence="1" id="KW-0175">Coiled coil</keyword>
<gene>
    <name evidence="2" type="ORF">ROA7745_00651</name>
</gene>
<dbReference type="AlphaFoldDB" id="A0A1X7BML4"/>
<dbReference type="Proteomes" id="UP000193224">
    <property type="component" value="Unassembled WGS sequence"/>
</dbReference>
<evidence type="ECO:0008006" key="4">
    <source>
        <dbReference type="Google" id="ProtNLM"/>
    </source>
</evidence>
<dbReference type="Pfam" id="PF04102">
    <property type="entry name" value="SlyX"/>
    <property type="match status" value="1"/>
</dbReference>